<accession>A0A4Y2CW75</accession>
<protein>
    <submittedName>
        <fullName evidence="2">Uncharacterized protein</fullName>
    </submittedName>
</protein>
<gene>
    <name evidence="2" type="ORF">AVEN_232401_1</name>
</gene>
<dbReference type="AlphaFoldDB" id="A0A4Y2CW75"/>
<organism evidence="2 3">
    <name type="scientific">Araneus ventricosus</name>
    <name type="common">Orbweaver spider</name>
    <name type="synonym">Epeira ventricosa</name>
    <dbReference type="NCBI Taxonomy" id="182803"/>
    <lineage>
        <taxon>Eukaryota</taxon>
        <taxon>Metazoa</taxon>
        <taxon>Ecdysozoa</taxon>
        <taxon>Arthropoda</taxon>
        <taxon>Chelicerata</taxon>
        <taxon>Arachnida</taxon>
        <taxon>Araneae</taxon>
        <taxon>Araneomorphae</taxon>
        <taxon>Entelegynae</taxon>
        <taxon>Araneoidea</taxon>
        <taxon>Araneidae</taxon>
        <taxon>Araneus</taxon>
    </lineage>
</organism>
<evidence type="ECO:0000313" key="3">
    <source>
        <dbReference type="Proteomes" id="UP000499080"/>
    </source>
</evidence>
<dbReference type="Proteomes" id="UP000499080">
    <property type="component" value="Unassembled WGS sequence"/>
</dbReference>
<proteinExistence type="predicted"/>
<dbReference type="EMBL" id="BGPR01000249">
    <property type="protein sequence ID" value="GBM07968.1"/>
    <property type="molecule type" value="Genomic_DNA"/>
</dbReference>
<feature type="region of interest" description="Disordered" evidence="1">
    <location>
        <begin position="1"/>
        <end position="20"/>
    </location>
</feature>
<evidence type="ECO:0000313" key="2">
    <source>
        <dbReference type="EMBL" id="GBM07968.1"/>
    </source>
</evidence>
<keyword evidence="3" id="KW-1185">Reference proteome</keyword>
<reference evidence="2 3" key="1">
    <citation type="journal article" date="2019" name="Sci. Rep.">
        <title>Orb-weaving spider Araneus ventricosus genome elucidates the spidroin gene catalogue.</title>
        <authorList>
            <person name="Kono N."/>
            <person name="Nakamura H."/>
            <person name="Ohtoshi R."/>
            <person name="Moran D.A.P."/>
            <person name="Shinohara A."/>
            <person name="Yoshida Y."/>
            <person name="Fujiwara M."/>
            <person name="Mori M."/>
            <person name="Tomita M."/>
            <person name="Arakawa K."/>
        </authorList>
    </citation>
    <scope>NUCLEOTIDE SEQUENCE [LARGE SCALE GENOMIC DNA]</scope>
</reference>
<name>A0A4Y2CW75_ARAVE</name>
<comment type="caution">
    <text evidence="2">The sequence shown here is derived from an EMBL/GenBank/DDBJ whole genome shotgun (WGS) entry which is preliminary data.</text>
</comment>
<evidence type="ECO:0000256" key="1">
    <source>
        <dbReference type="SAM" id="MobiDB-lite"/>
    </source>
</evidence>
<sequence>MAGIPPIDTQGNEMHYPSNGSPRMANTWGFWLSMRSKKQTEWRQLLMENSLACFRGIEGISKKQKSKGSVNLKGGKIPGYLGIGTPVPT</sequence>